<keyword evidence="6" id="KW-0007">Acetylation</keyword>
<evidence type="ECO:0000256" key="3">
    <source>
        <dbReference type="ARBA" id="ARBA00022490"/>
    </source>
</evidence>
<reference evidence="8 9" key="1">
    <citation type="submission" date="2023-08" db="EMBL/GenBank/DDBJ databases">
        <title>Phytohabitans sansha sp. nov., isolated from marine sediment.</title>
        <authorList>
            <person name="Zhao Y."/>
            <person name="Yi K."/>
        </authorList>
    </citation>
    <scope>NUCLEOTIDE SEQUENCE [LARGE SCALE GENOMIC DNA]</scope>
    <source>
        <strain evidence="8 9">ZYX-F-186</strain>
    </source>
</reference>
<dbReference type="NCBIfam" id="TIGR01751">
    <property type="entry name" value="crot-CoA-red"/>
    <property type="match status" value="1"/>
</dbReference>
<dbReference type="PANTHER" id="PTHR44154">
    <property type="entry name" value="QUINONE OXIDOREDUCTASE"/>
    <property type="match status" value="1"/>
</dbReference>
<evidence type="ECO:0000259" key="7">
    <source>
        <dbReference type="SMART" id="SM00829"/>
    </source>
</evidence>
<comment type="subcellular location">
    <subcellularLocation>
        <location evidence="1">Cytoplasm</location>
    </subcellularLocation>
</comment>
<dbReference type="InterPro" id="IPR013154">
    <property type="entry name" value="ADH-like_N"/>
</dbReference>
<feature type="domain" description="Enoyl reductase (ER)" evidence="7">
    <location>
        <begin position="32"/>
        <end position="393"/>
    </location>
</feature>
<dbReference type="Proteomes" id="UP001230908">
    <property type="component" value="Unassembled WGS sequence"/>
</dbReference>
<organism evidence="8 9">
    <name type="scientific">Phytohabitans maris</name>
    <dbReference type="NCBI Taxonomy" id="3071409"/>
    <lineage>
        <taxon>Bacteria</taxon>
        <taxon>Bacillati</taxon>
        <taxon>Actinomycetota</taxon>
        <taxon>Actinomycetes</taxon>
        <taxon>Micromonosporales</taxon>
        <taxon>Micromonosporaceae</taxon>
    </lineage>
</organism>
<dbReference type="InterPro" id="IPR011032">
    <property type="entry name" value="GroES-like_sf"/>
</dbReference>
<dbReference type="SUPFAM" id="SSF50129">
    <property type="entry name" value="GroES-like"/>
    <property type="match status" value="1"/>
</dbReference>
<dbReference type="Pfam" id="PF00107">
    <property type="entry name" value="ADH_zinc_N"/>
    <property type="match status" value="1"/>
</dbReference>
<dbReference type="PROSITE" id="PS01162">
    <property type="entry name" value="QOR_ZETA_CRYSTAL"/>
    <property type="match status" value="1"/>
</dbReference>
<dbReference type="EMBL" id="JAVHUY010000031">
    <property type="protein sequence ID" value="MDQ7908558.1"/>
    <property type="molecule type" value="Genomic_DNA"/>
</dbReference>
<gene>
    <name evidence="8" type="primary">ccrA</name>
    <name evidence="8" type="ORF">RB614_28910</name>
</gene>
<name>A0ABU0ZNL7_9ACTN</name>
<dbReference type="InterPro" id="IPR010085">
    <property type="entry name" value="Crot_CoA_red"/>
</dbReference>
<dbReference type="PANTHER" id="PTHR44154:SF1">
    <property type="entry name" value="QUINONE OXIDOREDUCTASE"/>
    <property type="match status" value="1"/>
</dbReference>
<dbReference type="Gene3D" id="3.90.180.10">
    <property type="entry name" value="Medium-chain alcohol dehydrogenases, catalytic domain"/>
    <property type="match status" value="1"/>
</dbReference>
<evidence type="ECO:0000256" key="2">
    <source>
        <dbReference type="ARBA" id="ARBA00011881"/>
    </source>
</evidence>
<evidence type="ECO:0000313" key="8">
    <source>
        <dbReference type="EMBL" id="MDQ7908558.1"/>
    </source>
</evidence>
<keyword evidence="8" id="KW-0560">Oxidoreductase</keyword>
<dbReference type="SUPFAM" id="SSF51735">
    <property type="entry name" value="NAD(P)-binding Rossmann-fold domains"/>
    <property type="match status" value="1"/>
</dbReference>
<keyword evidence="3" id="KW-0963">Cytoplasm</keyword>
<dbReference type="Gene3D" id="3.40.50.720">
    <property type="entry name" value="NAD(P)-binding Rossmann-like Domain"/>
    <property type="match status" value="1"/>
</dbReference>
<dbReference type="SMART" id="SM00829">
    <property type="entry name" value="PKS_ER"/>
    <property type="match status" value="1"/>
</dbReference>
<dbReference type="EC" id="1.3.1.85" evidence="8"/>
<proteinExistence type="predicted"/>
<protein>
    <submittedName>
        <fullName evidence="8">Crotonyl-CoA carboxylase/reductase</fullName>
        <ecNumber evidence="8">1.3.1.85</ecNumber>
    </submittedName>
</protein>
<dbReference type="Pfam" id="PF08240">
    <property type="entry name" value="ADH_N"/>
    <property type="match status" value="1"/>
</dbReference>
<evidence type="ECO:0000256" key="1">
    <source>
        <dbReference type="ARBA" id="ARBA00004496"/>
    </source>
</evidence>
<comment type="caution">
    <text evidence="8">The sequence shown here is derived from an EMBL/GenBank/DDBJ whole genome shotgun (WGS) entry which is preliminary data.</text>
</comment>
<dbReference type="InterPro" id="IPR013149">
    <property type="entry name" value="ADH-like_C"/>
</dbReference>
<dbReference type="InterPro" id="IPR002364">
    <property type="entry name" value="Quin_OxRdtase/zeta-crystal_CS"/>
</dbReference>
<evidence type="ECO:0000256" key="5">
    <source>
        <dbReference type="ARBA" id="ARBA00022884"/>
    </source>
</evidence>
<evidence type="ECO:0000313" key="9">
    <source>
        <dbReference type="Proteomes" id="UP001230908"/>
    </source>
</evidence>
<dbReference type="InterPro" id="IPR051603">
    <property type="entry name" value="Zinc-ADH_QOR/CCCR"/>
</dbReference>
<sequence length="418" mass="44907">MVVPIGELPPVGEVPPRMLAQVVRQDRFGDPRTAFQIEQVPVPEPAPDQVLVAVMAAGINYNNVWAARGIPIDVIGERQRKGEPWDFHVGGSDASGIVYAVGEAVRGVAVGDHVVVHPGWWDATDPWVLAGNDPMVAPSAKIWGYNTNFGSFGQFCVVQAHQVMPKAPRLTWEQAAAPTLVGTTAYRMLHGWPGHTVEAGDVVLIWGGSGGLGVQAIQLVRAAGAIPVAVVSDEARGAYCLKYGAKGYVNRKDFSHWGVPPHWTDVAGQRGWSKQARRFRDAVAEVVGERRGPRLVFEHPGEATIPTSVFVCAPGGMVVICAGTTGYSATVDLRYQWVFQKRLQGSHGTNDEQAYAYNDLVRQGVVDPALGEVLPFEEIGRAHWEMGEGVEVFGNRVALVGAPREGLGSGTVTEGTNE</sequence>
<keyword evidence="5" id="KW-0694">RNA-binding</keyword>
<comment type="subunit">
    <text evidence="2">Homotetramer.</text>
</comment>
<keyword evidence="9" id="KW-1185">Reference proteome</keyword>
<dbReference type="InterPro" id="IPR036291">
    <property type="entry name" value="NAD(P)-bd_dom_sf"/>
</dbReference>
<evidence type="ECO:0000256" key="4">
    <source>
        <dbReference type="ARBA" id="ARBA00022857"/>
    </source>
</evidence>
<dbReference type="RefSeq" id="WP_308715829.1">
    <property type="nucleotide sequence ID" value="NZ_JAVHUY010000031.1"/>
</dbReference>
<accession>A0ABU0ZNL7</accession>
<dbReference type="InterPro" id="IPR020843">
    <property type="entry name" value="ER"/>
</dbReference>
<keyword evidence="4" id="KW-0521">NADP</keyword>
<dbReference type="GO" id="GO:0016491">
    <property type="term" value="F:oxidoreductase activity"/>
    <property type="evidence" value="ECO:0007669"/>
    <property type="project" value="UniProtKB-KW"/>
</dbReference>
<evidence type="ECO:0000256" key="6">
    <source>
        <dbReference type="ARBA" id="ARBA00022990"/>
    </source>
</evidence>